<dbReference type="AlphaFoldDB" id="A0A3N4JFM5"/>
<dbReference type="EMBL" id="ML120408">
    <property type="protein sequence ID" value="RPA97065.1"/>
    <property type="molecule type" value="Genomic_DNA"/>
</dbReference>
<protein>
    <submittedName>
        <fullName evidence="1">Uncharacterized protein</fullName>
    </submittedName>
</protein>
<name>A0A3N4JFM5_9PEZI</name>
<proteinExistence type="predicted"/>
<evidence type="ECO:0000313" key="1">
    <source>
        <dbReference type="EMBL" id="RPA97065.1"/>
    </source>
</evidence>
<gene>
    <name evidence="1" type="ORF">L873DRAFT_1156515</name>
</gene>
<evidence type="ECO:0000313" key="2">
    <source>
        <dbReference type="Proteomes" id="UP000276215"/>
    </source>
</evidence>
<accession>A0A3N4JFM5</accession>
<sequence length="119" mass="13729">MPPLLHCVFFLRRPIHAAVCCLVFYLRQFYLPYAPRKLFRFPCLSDFSGILWIVSMVNWLEIDCTRARSRWSGGEFSRQPPRFGQVVDLWRGVVLGGIIGSQTHLKSGESHAKQVFSDI</sequence>
<reference evidence="1 2" key="1">
    <citation type="journal article" date="2018" name="Nat. Ecol. Evol.">
        <title>Pezizomycetes genomes reveal the molecular basis of ectomycorrhizal truffle lifestyle.</title>
        <authorList>
            <person name="Murat C."/>
            <person name="Payen T."/>
            <person name="Noel B."/>
            <person name="Kuo A."/>
            <person name="Morin E."/>
            <person name="Chen J."/>
            <person name="Kohler A."/>
            <person name="Krizsan K."/>
            <person name="Balestrini R."/>
            <person name="Da Silva C."/>
            <person name="Montanini B."/>
            <person name="Hainaut M."/>
            <person name="Levati E."/>
            <person name="Barry K.W."/>
            <person name="Belfiori B."/>
            <person name="Cichocki N."/>
            <person name="Clum A."/>
            <person name="Dockter R.B."/>
            <person name="Fauchery L."/>
            <person name="Guy J."/>
            <person name="Iotti M."/>
            <person name="Le Tacon F."/>
            <person name="Lindquist E.A."/>
            <person name="Lipzen A."/>
            <person name="Malagnac F."/>
            <person name="Mello A."/>
            <person name="Molinier V."/>
            <person name="Miyauchi S."/>
            <person name="Poulain J."/>
            <person name="Riccioni C."/>
            <person name="Rubini A."/>
            <person name="Sitrit Y."/>
            <person name="Splivallo R."/>
            <person name="Traeger S."/>
            <person name="Wang M."/>
            <person name="Zifcakova L."/>
            <person name="Wipf D."/>
            <person name="Zambonelli A."/>
            <person name="Paolocci F."/>
            <person name="Nowrousian M."/>
            <person name="Ottonello S."/>
            <person name="Baldrian P."/>
            <person name="Spatafora J.W."/>
            <person name="Henrissat B."/>
            <person name="Nagy L.G."/>
            <person name="Aury J.M."/>
            <person name="Wincker P."/>
            <person name="Grigoriev I.V."/>
            <person name="Bonfante P."/>
            <person name="Martin F.M."/>
        </authorList>
    </citation>
    <scope>NUCLEOTIDE SEQUENCE [LARGE SCALE GENOMIC DNA]</scope>
    <source>
        <strain evidence="1 2">120613-1</strain>
    </source>
</reference>
<organism evidence="1 2">
    <name type="scientific">Choiromyces venosus 120613-1</name>
    <dbReference type="NCBI Taxonomy" id="1336337"/>
    <lineage>
        <taxon>Eukaryota</taxon>
        <taxon>Fungi</taxon>
        <taxon>Dikarya</taxon>
        <taxon>Ascomycota</taxon>
        <taxon>Pezizomycotina</taxon>
        <taxon>Pezizomycetes</taxon>
        <taxon>Pezizales</taxon>
        <taxon>Tuberaceae</taxon>
        <taxon>Choiromyces</taxon>
    </lineage>
</organism>
<keyword evidence="2" id="KW-1185">Reference proteome</keyword>
<dbReference type="Proteomes" id="UP000276215">
    <property type="component" value="Unassembled WGS sequence"/>
</dbReference>